<keyword evidence="5" id="KW-0946">Virion</keyword>
<feature type="region of interest" description="Disordered" evidence="13">
    <location>
        <begin position="434"/>
        <end position="454"/>
    </location>
</feature>
<evidence type="ECO:0000256" key="2">
    <source>
        <dbReference type="ARBA" id="ARBA00022562"/>
    </source>
</evidence>
<evidence type="ECO:0000256" key="8">
    <source>
        <dbReference type="ARBA" id="ARBA00022989"/>
    </source>
</evidence>
<evidence type="ECO:0000256" key="12">
    <source>
        <dbReference type="ARBA" id="ARBA00023180"/>
    </source>
</evidence>
<feature type="transmembrane region" description="Helical" evidence="14">
    <location>
        <begin position="232"/>
        <end position="252"/>
    </location>
</feature>
<name>A0A7S9VM49_9ALPH</name>
<evidence type="ECO:0000256" key="9">
    <source>
        <dbReference type="ARBA" id="ARBA00023046"/>
    </source>
</evidence>
<accession>A0A7S9VM49</accession>
<dbReference type="Proteomes" id="UP001143705">
    <property type="component" value="Segment"/>
</dbReference>
<dbReference type="GO" id="GO:0019031">
    <property type="term" value="C:viral envelope"/>
    <property type="evidence" value="ECO:0007669"/>
    <property type="project" value="UniProtKB-KW"/>
</dbReference>
<evidence type="ECO:0000256" key="10">
    <source>
        <dbReference type="ARBA" id="ARBA00023136"/>
    </source>
</evidence>
<dbReference type="EMBL" id="MT012704">
    <property type="protein sequence ID" value="QPI70162.1"/>
    <property type="molecule type" value="Genomic_DNA"/>
</dbReference>
<evidence type="ECO:0000256" key="14">
    <source>
        <dbReference type="SAM" id="Phobius"/>
    </source>
</evidence>
<dbReference type="HAMAP" id="MF_04035">
    <property type="entry name" value="HSV_GM"/>
    <property type="match status" value="1"/>
</dbReference>
<comment type="function">
    <text evidence="1">Envelope glycoprotein important for virion assembly and egress. Plays a role in the correct incorporation of gH-gL into virion membrane. Directs the glycoprotein N (gN) to the host trans-Golgi network.</text>
</comment>
<feature type="transmembrane region" description="Helical" evidence="14">
    <location>
        <begin position="178"/>
        <end position="203"/>
    </location>
</feature>
<feature type="transmembrane region" description="Helical" evidence="14">
    <location>
        <begin position="264"/>
        <end position="286"/>
    </location>
</feature>
<dbReference type="PRINTS" id="PR00333">
    <property type="entry name" value="HSVINTEGRLMP"/>
</dbReference>
<evidence type="ECO:0000256" key="5">
    <source>
        <dbReference type="ARBA" id="ARBA00022844"/>
    </source>
</evidence>
<evidence type="ECO:0000256" key="1">
    <source>
        <dbReference type="ARBA" id="ARBA00003017"/>
    </source>
</evidence>
<feature type="transmembrane region" description="Helical" evidence="14">
    <location>
        <begin position="339"/>
        <end position="357"/>
    </location>
</feature>
<keyword evidence="10 14" id="KW-0472">Membrane</keyword>
<evidence type="ECO:0000256" key="7">
    <source>
        <dbReference type="ARBA" id="ARBA00022879"/>
    </source>
</evidence>
<keyword evidence="16" id="KW-1185">Reference proteome</keyword>
<keyword evidence="11" id="KW-1015">Disulfide bond</keyword>
<dbReference type="Pfam" id="PF01528">
    <property type="entry name" value="Herpes_glycop"/>
    <property type="match status" value="1"/>
</dbReference>
<keyword evidence="2" id="KW-1048">Host nucleus</keyword>
<feature type="compositionally biased region" description="Basic and acidic residues" evidence="13">
    <location>
        <begin position="443"/>
        <end position="454"/>
    </location>
</feature>
<feature type="transmembrane region" description="Helical" evidence="14">
    <location>
        <begin position="104"/>
        <end position="126"/>
    </location>
</feature>
<protein>
    <submittedName>
        <fullName evidence="15">Envelope glycoprotein M</fullName>
    </submittedName>
</protein>
<evidence type="ECO:0000256" key="4">
    <source>
        <dbReference type="ARBA" id="ARBA00022812"/>
    </source>
</evidence>
<keyword evidence="3 14" id="KW-0812">Transmembrane</keyword>
<evidence type="ECO:0000256" key="13">
    <source>
        <dbReference type="SAM" id="MobiDB-lite"/>
    </source>
</evidence>
<sequence>MARAKSAAGRPPLQAPGAAGEGSIDGIDWRTWLVQVFCFALASAMLFITLVTASLPQTGYPCFYGTLVNYSVPNNSIVDGVWMHRMTGGVAPALFLEAPTLAAFLYYAAIVALVVAAYLVTAAFVARSAIQNGGSYFVRGSSTRITALLASHVTIALGTLAVWLLQAVILLLSHRQVVLAAAAYVAHFLAFAFFCLCFCGLGATSAQHADDVRALKAAGSALHRVAGPGRAVVANLATGALGIAIAILALMVEMILANSFHISLWQTVGVAVGVFAVVAILFLALAELIVSHYVHVLVGPAFAVLVASSALAVAAHSYFVRFHALVAVQAPRVALTSRAILGAVAVVAAAMLVLRVVRACLFHRRENTAFYGRVQSAKAKARRYFDRARGRRAPLRSEGAAGSRDALLPAAYESDDEPIYDSVPDDRYHVGAAAREDDPEGYYPEHARREYHNY</sequence>
<keyword evidence="6" id="KW-1043">Host membrane</keyword>
<dbReference type="InterPro" id="IPR000785">
    <property type="entry name" value="Herpes_glycop_M"/>
</dbReference>
<reference evidence="15" key="1">
    <citation type="journal article" date="2020" name="Emerg. Infect. Dis.">
        <title>Identification of a Novel alpha-herpesvirus Associated with Ulcerative Stomatitis in Donkeys.</title>
        <authorList>
            <person name="Martella V."/>
            <person name="Lanave G."/>
            <person name="Camero M."/>
            <person name="Larocca V."/>
            <person name="Lorusso E."/>
            <person name="Catella C."/>
            <person name="Capozza P."/>
            <person name="Tempesta M."/>
            <person name="Buonavoglia C."/>
        </authorList>
    </citation>
    <scope>NUCLEOTIDE SEQUENCE</scope>
    <source>
        <strain evidence="15">AsHV/Bari/2011/740</strain>
    </source>
</reference>
<proteinExistence type="inferred from homology"/>
<evidence type="ECO:0000256" key="6">
    <source>
        <dbReference type="ARBA" id="ARBA00022870"/>
    </source>
</evidence>
<evidence type="ECO:0000313" key="16">
    <source>
        <dbReference type="Proteomes" id="UP001143705"/>
    </source>
</evidence>
<keyword evidence="9" id="KW-1039">Host endosome</keyword>
<feature type="transmembrane region" description="Helical" evidence="14">
    <location>
        <begin position="32"/>
        <end position="55"/>
    </location>
</feature>
<organism evidence="15 16">
    <name type="scientific">Equid herpesvirus 6</name>
    <dbReference type="NCBI Taxonomy" id="173566"/>
    <lineage>
        <taxon>Viruses</taxon>
        <taxon>Duplodnaviria</taxon>
        <taxon>Heunggongvirae</taxon>
        <taxon>Peploviricota</taxon>
        <taxon>Herviviricetes</taxon>
        <taxon>Herpesvirales</taxon>
        <taxon>Orthoherpesviridae</taxon>
        <taxon>Alphaherpesvirinae</taxon>
        <taxon>Varicellovirus</taxon>
    </lineage>
</organism>
<keyword evidence="4" id="KW-1040">Host Golgi apparatus</keyword>
<evidence type="ECO:0000256" key="3">
    <source>
        <dbReference type="ARBA" id="ARBA00022692"/>
    </source>
</evidence>
<feature type="transmembrane region" description="Helical" evidence="14">
    <location>
        <begin position="293"/>
        <end position="319"/>
    </location>
</feature>
<evidence type="ECO:0000256" key="11">
    <source>
        <dbReference type="ARBA" id="ARBA00023157"/>
    </source>
</evidence>
<feature type="transmembrane region" description="Helical" evidence="14">
    <location>
        <begin position="147"/>
        <end position="172"/>
    </location>
</feature>
<feature type="region of interest" description="Disordered" evidence="13">
    <location>
        <begin position="1"/>
        <end position="21"/>
    </location>
</feature>
<keyword evidence="7 15" id="KW-0261">Viral envelope protein</keyword>
<keyword evidence="8 14" id="KW-1133">Transmembrane helix</keyword>
<keyword evidence="12" id="KW-0325">Glycoprotein</keyword>
<evidence type="ECO:0000313" key="15">
    <source>
        <dbReference type="EMBL" id="QPI70162.1"/>
    </source>
</evidence>